<dbReference type="EMBL" id="OU015584">
    <property type="protein sequence ID" value="CAG5080990.1"/>
    <property type="molecule type" value="Genomic_DNA"/>
</dbReference>
<evidence type="ECO:0000313" key="2">
    <source>
        <dbReference type="Proteomes" id="UP000683507"/>
    </source>
</evidence>
<dbReference type="KEGG" id="ptan:CRYO30217_01506"/>
<keyword evidence="2" id="KW-1185">Reference proteome</keyword>
<reference evidence="1" key="1">
    <citation type="submission" date="2021-04" db="EMBL/GenBank/DDBJ databases">
        <authorList>
            <person name="Rodrigo-Torres L."/>
            <person name="Arahal R. D."/>
            <person name="Lucena T."/>
        </authorList>
    </citation>
    <scope>NUCLEOTIDE SEQUENCE</scope>
    <source>
        <strain evidence="1">AS29M-1</strain>
    </source>
</reference>
<proteinExistence type="predicted"/>
<name>A0A916NRE7_9FLAO</name>
<dbReference type="RefSeq" id="WP_258541707.1">
    <property type="nucleotide sequence ID" value="NZ_OU015584.1"/>
</dbReference>
<gene>
    <name evidence="1" type="ORF">CRYO30217_01506</name>
</gene>
<protein>
    <submittedName>
        <fullName evidence="1">Uncharacterized protein</fullName>
    </submittedName>
</protein>
<organism evidence="1 2">
    <name type="scientific">Parvicella tangerina</name>
    <dbReference type="NCBI Taxonomy" id="2829795"/>
    <lineage>
        <taxon>Bacteria</taxon>
        <taxon>Pseudomonadati</taxon>
        <taxon>Bacteroidota</taxon>
        <taxon>Flavobacteriia</taxon>
        <taxon>Flavobacteriales</taxon>
        <taxon>Parvicellaceae</taxon>
        <taxon>Parvicella</taxon>
    </lineage>
</organism>
<dbReference type="AlphaFoldDB" id="A0A916NRE7"/>
<accession>A0A916NRE7</accession>
<evidence type="ECO:0000313" key="1">
    <source>
        <dbReference type="EMBL" id="CAG5080990.1"/>
    </source>
</evidence>
<dbReference type="Proteomes" id="UP000683507">
    <property type="component" value="Chromosome"/>
</dbReference>
<sequence>MDNHVRIAELQQYIKDGIGIDKNNILFEFEDKDGQTKLEVITINPNHKQSFLYHTEEGKDKIEALEKMLDYVKKTRLQKNSYTIQWSLKGEEKLHTSYFRAANVMEALKKFYHGREMATVNVFSVVLNPIA</sequence>